<feature type="compositionally biased region" description="Low complexity" evidence="1">
    <location>
        <begin position="112"/>
        <end position="141"/>
    </location>
</feature>
<feature type="compositionally biased region" description="Polar residues" evidence="1">
    <location>
        <begin position="469"/>
        <end position="486"/>
    </location>
</feature>
<accession>A0AA43QU07</accession>
<feature type="compositionally biased region" description="Polar residues" evidence="1">
    <location>
        <begin position="74"/>
        <end position="107"/>
    </location>
</feature>
<feature type="compositionally biased region" description="Polar residues" evidence="1">
    <location>
        <begin position="952"/>
        <end position="967"/>
    </location>
</feature>
<feature type="compositionally biased region" description="Low complexity" evidence="1">
    <location>
        <begin position="614"/>
        <end position="624"/>
    </location>
</feature>
<gene>
    <name evidence="3" type="ORF">OHK93_001480</name>
</gene>
<evidence type="ECO:0000259" key="2">
    <source>
        <dbReference type="PROSITE" id="PS50196"/>
    </source>
</evidence>
<feature type="compositionally biased region" description="Low complexity" evidence="1">
    <location>
        <begin position="639"/>
        <end position="650"/>
    </location>
</feature>
<evidence type="ECO:0000256" key="1">
    <source>
        <dbReference type="SAM" id="MobiDB-lite"/>
    </source>
</evidence>
<evidence type="ECO:0000313" key="4">
    <source>
        <dbReference type="Proteomes" id="UP001161017"/>
    </source>
</evidence>
<dbReference type="InterPro" id="IPR053074">
    <property type="entry name" value="NPC_Nucleoporin"/>
</dbReference>
<feature type="compositionally biased region" description="Basic and acidic residues" evidence="1">
    <location>
        <begin position="1"/>
        <end position="17"/>
    </location>
</feature>
<reference evidence="3" key="1">
    <citation type="journal article" date="2023" name="Genome Biol. Evol.">
        <title>First Whole Genome Sequence and Flow Cytometry Genome Size Data for the Lichen-Forming Fungus Ramalina farinacea (Ascomycota).</title>
        <authorList>
            <person name="Llewellyn T."/>
            <person name="Mian S."/>
            <person name="Hill R."/>
            <person name="Leitch I.J."/>
            <person name="Gaya E."/>
        </authorList>
    </citation>
    <scope>NUCLEOTIDE SEQUENCE</scope>
    <source>
        <strain evidence="3">LIQ254RAFAR</strain>
    </source>
</reference>
<feature type="compositionally biased region" description="Polar residues" evidence="1">
    <location>
        <begin position="318"/>
        <end position="335"/>
    </location>
</feature>
<name>A0AA43QU07_9LECA</name>
<feature type="region of interest" description="Disordered" evidence="1">
    <location>
        <begin position="192"/>
        <end position="439"/>
    </location>
</feature>
<dbReference type="Gene3D" id="2.30.29.30">
    <property type="entry name" value="Pleckstrin-homology domain (PH domain)/Phosphotyrosine-binding domain (PTB)"/>
    <property type="match status" value="1"/>
</dbReference>
<dbReference type="PROSITE" id="PS50196">
    <property type="entry name" value="RANBD1"/>
    <property type="match status" value="1"/>
</dbReference>
<feature type="compositionally biased region" description="Basic and acidic residues" evidence="1">
    <location>
        <begin position="921"/>
        <end position="933"/>
    </location>
</feature>
<dbReference type="AlphaFoldDB" id="A0AA43QU07"/>
<feature type="compositionally biased region" description="Polar residues" evidence="1">
    <location>
        <begin position="344"/>
        <end position="353"/>
    </location>
</feature>
<dbReference type="SUPFAM" id="SSF50729">
    <property type="entry name" value="PH domain-like"/>
    <property type="match status" value="1"/>
</dbReference>
<feature type="compositionally biased region" description="Basic and acidic residues" evidence="1">
    <location>
        <begin position="994"/>
        <end position="1006"/>
    </location>
</feature>
<feature type="compositionally biased region" description="Polar residues" evidence="1">
    <location>
        <begin position="1026"/>
        <end position="1036"/>
    </location>
</feature>
<feature type="domain" description="RanBD1" evidence="2">
    <location>
        <begin position="1127"/>
        <end position="1248"/>
    </location>
</feature>
<dbReference type="PANTHER" id="PTHR38697">
    <property type="entry name" value="NUCLEAR PORE COMPLEX PROTEIN SIMILAR TO S. CEREVISIAE NUP2 (EUROFUNG)"/>
    <property type="match status" value="1"/>
</dbReference>
<feature type="compositionally biased region" description="Polar residues" evidence="1">
    <location>
        <begin position="256"/>
        <end position="276"/>
    </location>
</feature>
<feature type="compositionally biased region" description="Polar residues" evidence="1">
    <location>
        <begin position="403"/>
        <end position="439"/>
    </location>
</feature>
<feature type="compositionally biased region" description="Polar residues" evidence="1">
    <location>
        <begin position="1080"/>
        <end position="1106"/>
    </location>
</feature>
<dbReference type="CDD" id="cd13170">
    <property type="entry name" value="RanBD_NUP50"/>
    <property type="match status" value="1"/>
</dbReference>
<feature type="compositionally biased region" description="Low complexity" evidence="1">
    <location>
        <begin position="743"/>
        <end position="765"/>
    </location>
</feature>
<protein>
    <recommendedName>
        <fullName evidence="2">RanBD1 domain-containing protein</fullName>
    </recommendedName>
</protein>
<feature type="compositionally biased region" description="Polar residues" evidence="1">
    <location>
        <begin position="683"/>
        <end position="696"/>
    </location>
</feature>
<feature type="compositionally biased region" description="Basic and acidic residues" evidence="1">
    <location>
        <begin position="506"/>
        <end position="515"/>
    </location>
</feature>
<keyword evidence="4" id="KW-1185">Reference proteome</keyword>
<dbReference type="InterPro" id="IPR000156">
    <property type="entry name" value="Ran_bind_dom"/>
</dbReference>
<feature type="compositionally biased region" description="Basic and acidic residues" evidence="1">
    <location>
        <begin position="844"/>
        <end position="861"/>
    </location>
</feature>
<feature type="compositionally biased region" description="Polar residues" evidence="1">
    <location>
        <begin position="374"/>
        <end position="386"/>
    </location>
</feature>
<feature type="region of interest" description="Disordered" evidence="1">
    <location>
        <begin position="614"/>
        <end position="1128"/>
    </location>
</feature>
<organism evidence="3 4">
    <name type="scientific">Ramalina farinacea</name>
    <dbReference type="NCBI Taxonomy" id="258253"/>
    <lineage>
        <taxon>Eukaryota</taxon>
        <taxon>Fungi</taxon>
        <taxon>Dikarya</taxon>
        <taxon>Ascomycota</taxon>
        <taxon>Pezizomycotina</taxon>
        <taxon>Lecanoromycetes</taxon>
        <taxon>OSLEUM clade</taxon>
        <taxon>Lecanoromycetidae</taxon>
        <taxon>Lecanorales</taxon>
        <taxon>Lecanorineae</taxon>
        <taxon>Ramalinaceae</taxon>
        <taxon>Ramalina</taxon>
    </lineage>
</organism>
<feature type="compositionally biased region" description="Polar residues" evidence="1">
    <location>
        <begin position="774"/>
        <end position="798"/>
    </location>
</feature>
<feature type="compositionally biased region" description="Polar residues" evidence="1">
    <location>
        <begin position="1059"/>
        <end position="1070"/>
    </location>
</feature>
<feature type="compositionally biased region" description="Basic and acidic residues" evidence="1">
    <location>
        <begin position="821"/>
        <end position="833"/>
    </location>
</feature>
<feature type="compositionally biased region" description="Polar residues" evidence="1">
    <location>
        <begin position="192"/>
        <end position="205"/>
    </location>
</feature>
<dbReference type="SMART" id="SM00160">
    <property type="entry name" value="RanBD"/>
    <property type="match status" value="1"/>
</dbReference>
<feature type="compositionally biased region" description="Polar residues" evidence="1">
    <location>
        <begin position="733"/>
        <end position="742"/>
    </location>
</feature>
<dbReference type="Pfam" id="PF00638">
    <property type="entry name" value="Ran_BP1"/>
    <property type="match status" value="1"/>
</dbReference>
<feature type="compositionally biased region" description="Acidic residues" evidence="1">
    <location>
        <begin position="934"/>
        <end position="947"/>
    </location>
</feature>
<feature type="compositionally biased region" description="Polar residues" evidence="1">
    <location>
        <begin position="142"/>
        <end position="163"/>
    </location>
</feature>
<feature type="region of interest" description="Disordered" evidence="1">
    <location>
        <begin position="453"/>
        <end position="516"/>
    </location>
</feature>
<dbReference type="PANTHER" id="PTHR38697:SF1">
    <property type="entry name" value="NUCLEAR PORE COMPLEX PROTEIN SIMILAR TO S. CEREVISIAE NUP2 (EUROFUNG)"/>
    <property type="match status" value="1"/>
</dbReference>
<proteinExistence type="predicted"/>
<evidence type="ECO:0000313" key="3">
    <source>
        <dbReference type="EMBL" id="MDI1490280.1"/>
    </source>
</evidence>
<dbReference type="EMBL" id="JAPUFD010000011">
    <property type="protein sequence ID" value="MDI1490280.1"/>
    <property type="molecule type" value="Genomic_DNA"/>
</dbReference>
<feature type="compositionally biased region" description="Polar residues" evidence="1">
    <location>
        <begin position="213"/>
        <end position="249"/>
    </location>
</feature>
<feature type="compositionally biased region" description="Low complexity" evidence="1">
    <location>
        <begin position="48"/>
        <end position="73"/>
    </location>
</feature>
<feature type="region of interest" description="Disordered" evidence="1">
    <location>
        <begin position="1"/>
        <end position="163"/>
    </location>
</feature>
<comment type="caution">
    <text evidence="3">The sequence shown here is derived from an EMBL/GenBank/DDBJ whole genome shotgun (WGS) entry which is preliminary data.</text>
</comment>
<dbReference type="InterPro" id="IPR011993">
    <property type="entry name" value="PH-like_dom_sf"/>
</dbReference>
<feature type="compositionally biased region" description="Acidic residues" evidence="1">
    <location>
        <begin position="834"/>
        <end position="843"/>
    </location>
</feature>
<feature type="compositionally biased region" description="Polar residues" evidence="1">
    <location>
        <begin position="287"/>
        <end position="298"/>
    </location>
</feature>
<sequence length="1248" mass="132682">MSKRSADIYVTKDDKYNEGGGAPAPHGRLTSAQMANRKIAVPRGARRGGAARPRPGLGATSASIQQQQQQQQQSLPSFGQPSPSISGGFTFGQQSNTVAPSQTSQSFPPFGNSSTNSDNNDTSTNTFSFTAPSTAFSFNTTPANNPFSSLNGASSMPPQTTGFQGSIFNFQATPDVTQNNETAQATSLFTQPAQQMSNPSQSSSGPAFKATANPFTWPSAQQPANQAPNPFSQSLSATQQPSKFLQPSNAADAVNDPSTNIFANLKSQSNPNNDSSTSKENHMIFGNLQQKHPTQNPAPENPFAASIAKFQEDRKTRPTNLFNYPASHSPSSVFNPQPELRSTAADSMQTSPEVTPRDPGGDQVSGPEADGSSVDRTASPISSTTGGLFDRVTRPESDPIAASSHNFSGGADSQTSGISVSAKRPQSQHSSSLNGTSAADSTIELQNGTTTLANKLHSGQDGDWETTEAQEGVKSTSEEQNSSFQPITLPMLEEPSFSSSSSTVRPESDYAKPHNELSTPGLDRFYGIPMPPFEHGDRRLATIAWRLHVLHYAVVYYLDMHGENVDLDWVKDFYLYKVGAIHLAGEGPMEVLPTWAYALSEILNEHQSNRAELASTSTSGLLTSDEQSAGHDDTVADSQQAQALQPLTTTKSKRKADDHPLDGEMSTNGSSAKRIRATEESPMKSQTSNLFSTILDSKQEDRSPGESELLGGRSMFGGSTTQASGLSMPPASSGITSEHSQPSIFSSVKASASTSSRPDDSGSSTNPFAGTASPVRQVTDTNIDPVQNSNPAGSQALQLPQFGNAPPGGWMAQFGQFAQQDEEKAKEKRKAEDYDSEEEDEAAWEQRDAETQRRKKQEIAEATKTAKKFTPNFGTHSSLPDFKNETPSTVTPQPKPKSIFDTTHPAFGQNSHRNIFGHLANESHDSGGSKHADADDEHDEEHDDEEKVEQPRSLTQPNLFGNLTASAPSIGRSLFDRVSKPADSTSQSGPDVRSTADHQTGDHTWKVDSPIKFGPTTPSPSGPSVNIESPSPSKNTFAGLFGASTVTPSGDKAPKAGTSIFSNLPSSTPSGAVGFGFTPAQPNVSNLNAPSNQSSRAPSPGLTTGDSAAESTAEGAEESTEQHSQLDLMSGRVGEEDENVVYEVRAKATSMDSQAKEFVSRGVGPLRILKHRTTGQPRALLRADPGGRIALNSGLMKQGKYKNIGANTVSGPFADSKGMVGAWRLRVKTADEATQLLQALEENTPSGA</sequence>
<dbReference type="Proteomes" id="UP001161017">
    <property type="component" value="Unassembled WGS sequence"/>
</dbReference>